<protein>
    <submittedName>
        <fullName evidence="5">Long-chain fatty acid--CoA ligase</fullName>
    </submittedName>
</protein>
<dbReference type="InterPro" id="IPR042099">
    <property type="entry name" value="ANL_N_sf"/>
</dbReference>
<dbReference type="PANTHER" id="PTHR43272:SF33">
    <property type="entry name" value="AMP-BINDING DOMAIN-CONTAINING PROTEIN-RELATED"/>
    <property type="match status" value="1"/>
</dbReference>
<keyword evidence="1" id="KW-0547">Nucleotide-binding</keyword>
<dbReference type="Gene3D" id="3.30.300.30">
    <property type="match status" value="1"/>
</dbReference>
<dbReference type="SUPFAM" id="SSF56801">
    <property type="entry name" value="Acetyl-CoA synthetase-like"/>
    <property type="match status" value="1"/>
</dbReference>
<dbReference type="CDD" id="cd05907">
    <property type="entry name" value="VL_LC_FACS_like"/>
    <property type="match status" value="1"/>
</dbReference>
<gene>
    <name evidence="5" type="ORF">FEF65_08145</name>
</gene>
<dbReference type="GO" id="GO:0005524">
    <property type="term" value="F:ATP binding"/>
    <property type="evidence" value="ECO:0007669"/>
    <property type="project" value="UniProtKB-KW"/>
</dbReference>
<name>A0A5R9GML6_9PROT</name>
<comment type="catalytic activity">
    <reaction evidence="3">
        <text>a long-chain fatty acid + ATP + CoA = a long-chain fatty acyl-CoA + AMP + diphosphate</text>
        <dbReference type="Rhea" id="RHEA:15421"/>
        <dbReference type="ChEBI" id="CHEBI:30616"/>
        <dbReference type="ChEBI" id="CHEBI:33019"/>
        <dbReference type="ChEBI" id="CHEBI:57287"/>
        <dbReference type="ChEBI" id="CHEBI:57560"/>
        <dbReference type="ChEBI" id="CHEBI:83139"/>
        <dbReference type="ChEBI" id="CHEBI:456215"/>
        <dbReference type="EC" id="6.2.1.3"/>
    </reaction>
    <physiologicalReaction direction="left-to-right" evidence="3">
        <dbReference type="Rhea" id="RHEA:15422"/>
    </physiologicalReaction>
</comment>
<dbReference type="Pfam" id="PF23562">
    <property type="entry name" value="AMP-binding_C_3"/>
    <property type="match status" value="1"/>
</dbReference>
<keyword evidence="6" id="KW-1185">Reference proteome</keyword>
<keyword evidence="5" id="KW-0436">Ligase</keyword>
<dbReference type="PROSITE" id="PS00455">
    <property type="entry name" value="AMP_BINDING"/>
    <property type="match status" value="1"/>
</dbReference>
<evidence type="ECO:0000256" key="1">
    <source>
        <dbReference type="ARBA" id="ARBA00022741"/>
    </source>
</evidence>
<organism evidence="5 6">
    <name type="scientific">Mariprofundus erugo</name>
    <dbReference type="NCBI Taxonomy" id="2528639"/>
    <lineage>
        <taxon>Bacteria</taxon>
        <taxon>Pseudomonadati</taxon>
        <taxon>Pseudomonadota</taxon>
        <taxon>Candidatius Mariprofundia</taxon>
        <taxon>Mariprofundales</taxon>
        <taxon>Mariprofundaceae</taxon>
        <taxon>Mariprofundus</taxon>
    </lineage>
</organism>
<dbReference type="Gene3D" id="3.40.50.12780">
    <property type="entry name" value="N-terminal domain of ligase-like"/>
    <property type="match status" value="1"/>
</dbReference>
<sequence>MKKSTEIERVPAGAAGIDQISSLPEALFQTAKQLPEEPAQWHRKDGQYLSITYAQLASQVRYLACGLIRSGIKPGDRIAILMENRPEWAVIDYAILAVGAITVPLYCSYRPQDISYVLNDSGAIAAFVSGGKLMQDLLTAVEHSPAIRHIYSIEKHHHPMVSPMVSLEGGELDDAALSRRMSAVDRNTLATLVYTSGTTGNPKGVMLSHGNIITNLESVPAVIDIHSGRSGDRLLSFLPLAHALERTGSHFLAYSFGLSVAFAERPETVAKNMQESRPTLMIAVPRMLEVIRSRILAHAKNQPLLHRTLFYSYVHLAAKRNNSMLAKLFLPLLDKLVGEKIRQRFGGRLRALISGGAPLGVELTEFFESIGLPVLEGYGLSESAPLISVNPMQDRRAGSVGLAAKGVEIKIAADGEILARGANIMAGYWKNRKASKEVLQDGWLHTGDIGTLDSDGYLRITDRKKDIIVTSGGENVAPQRIEQLLLEDDMIDQVVVYGDQRPYLVALIVANETACREWSDHQGLPETDWRHLCDSPVLKKQLQMRVNQHLKPLNPFEQIRRIHLISEPFAVETGLLTPTMKIRRRKVSEYYESAIEALYHKESSE</sequence>
<keyword evidence="2" id="KW-0067">ATP-binding</keyword>
<accession>A0A5R9GML6</accession>
<evidence type="ECO:0000256" key="3">
    <source>
        <dbReference type="ARBA" id="ARBA00024484"/>
    </source>
</evidence>
<dbReference type="PANTHER" id="PTHR43272">
    <property type="entry name" value="LONG-CHAIN-FATTY-ACID--COA LIGASE"/>
    <property type="match status" value="1"/>
</dbReference>
<dbReference type="GO" id="GO:0004467">
    <property type="term" value="F:long-chain fatty acid-CoA ligase activity"/>
    <property type="evidence" value="ECO:0007669"/>
    <property type="project" value="UniProtKB-EC"/>
</dbReference>
<evidence type="ECO:0000313" key="5">
    <source>
        <dbReference type="EMBL" id="TLS66928.1"/>
    </source>
</evidence>
<dbReference type="EMBL" id="VBRY01000007">
    <property type="protein sequence ID" value="TLS66928.1"/>
    <property type="molecule type" value="Genomic_DNA"/>
</dbReference>
<dbReference type="InterPro" id="IPR045851">
    <property type="entry name" value="AMP-bd_C_sf"/>
</dbReference>
<dbReference type="Pfam" id="PF00501">
    <property type="entry name" value="AMP-binding"/>
    <property type="match status" value="1"/>
</dbReference>
<proteinExistence type="predicted"/>
<dbReference type="InterPro" id="IPR000873">
    <property type="entry name" value="AMP-dep_synth/lig_dom"/>
</dbReference>
<reference evidence="5 6" key="1">
    <citation type="journal article" date="2019" name="Appl. Environ. Microbiol.">
        <title>Environmental Evidence and Genomic Insight of Iron-oxidizing Bacteria Preference Towards More Corrosion Resistant Stainless Steel at Higher Salinities.</title>
        <authorList>
            <person name="Garrison C.E."/>
            <person name="Price K.A."/>
            <person name="Field E.K."/>
        </authorList>
    </citation>
    <scope>NUCLEOTIDE SEQUENCE [LARGE SCALE GENOMIC DNA]</scope>
    <source>
        <strain evidence="5 6">P3</strain>
    </source>
</reference>
<dbReference type="RefSeq" id="WP_138239318.1">
    <property type="nucleotide sequence ID" value="NZ_VBRY01000007.1"/>
</dbReference>
<dbReference type="GO" id="GO:0016020">
    <property type="term" value="C:membrane"/>
    <property type="evidence" value="ECO:0007669"/>
    <property type="project" value="TreeGrafter"/>
</dbReference>
<dbReference type="Proteomes" id="UP000306585">
    <property type="component" value="Unassembled WGS sequence"/>
</dbReference>
<evidence type="ECO:0000313" key="6">
    <source>
        <dbReference type="Proteomes" id="UP000306585"/>
    </source>
</evidence>
<evidence type="ECO:0000256" key="2">
    <source>
        <dbReference type="ARBA" id="ARBA00022840"/>
    </source>
</evidence>
<dbReference type="InterPro" id="IPR020845">
    <property type="entry name" value="AMP-binding_CS"/>
</dbReference>
<dbReference type="AlphaFoldDB" id="A0A5R9GML6"/>
<evidence type="ECO:0000259" key="4">
    <source>
        <dbReference type="Pfam" id="PF00501"/>
    </source>
</evidence>
<comment type="caution">
    <text evidence="5">The sequence shown here is derived from an EMBL/GenBank/DDBJ whole genome shotgun (WGS) entry which is preliminary data.</text>
</comment>
<feature type="domain" description="AMP-dependent synthetase/ligase" evidence="4">
    <location>
        <begin position="28"/>
        <end position="429"/>
    </location>
</feature>